<organism evidence="2 3">
    <name type="scientific">Punica granatum</name>
    <name type="common">Pomegranate</name>
    <dbReference type="NCBI Taxonomy" id="22663"/>
    <lineage>
        <taxon>Eukaryota</taxon>
        <taxon>Viridiplantae</taxon>
        <taxon>Streptophyta</taxon>
        <taxon>Embryophyta</taxon>
        <taxon>Tracheophyta</taxon>
        <taxon>Spermatophyta</taxon>
        <taxon>Magnoliopsida</taxon>
        <taxon>eudicotyledons</taxon>
        <taxon>Gunneridae</taxon>
        <taxon>Pentapetalae</taxon>
        <taxon>rosids</taxon>
        <taxon>malvids</taxon>
        <taxon>Myrtales</taxon>
        <taxon>Lythraceae</taxon>
        <taxon>Punica</taxon>
    </lineage>
</organism>
<dbReference type="EMBL" id="PGOL01001449">
    <property type="protein sequence ID" value="PKI58016.1"/>
    <property type="molecule type" value="Genomic_DNA"/>
</dbReference>
<dbReference type="AlphaFoldDB" id="A0A2I0JR99"/>
<name>A0A2I0JR99_PUNGR</name>
<feature type="region of interest" description="Disordered" evidence="1">
    <location>
        <begin position="1"/>
        <end position="111"/>
    </location>
</feature>
<keyword evidence="3" id="KW-1185">Reference proteome</keyword>
<reference evidence="2 3" key="1">
    <citation type="submission" date="2017-11" db="EMBL/GenBank/DDBJ databases">
        <title>De-novo sequencing of pomegranate (Punica granatum L.) genome.</title>
        <authorList>
            <person name="Akparov Z."/>
            <person name="Amiraslanov A."/>
            <person name="Hajiyeva S."/>
            <person name="Abbasov M."/>
            <person name="Kaur K."/>
            <person name="Hamwieh A."/>
            <person name="Solovyev V."/>
            <person name="Salamov A."/>
            <person name="Braich B."/>
            <person name="Kosarev P."/>
            <person name="Mahmoud A."/>
            <person name="Hajiyev E."/>
            <person name="Babayeva S."/>
            <person name="Izzatullayeva V."/>
            <person name="Mammadov A."/>
            <person name="Mammadov A."/>
            <person name="Sharifova S."/>
            <person name="Ojaghi J."/>
            <person name="Eynullazada K."/>
            <person name="Bayramov B."/>
            <person name="Abdulazimova A."/>
            <person name="Shahmuradov I."/>
        </authorList>
    </citation>
    <scope>NUCLEOTIDE SEQUENCE [LARGE SCALE GENOMIC DNA]</scope>
    <source>
        <strain evidence="3">cv. AG2017</strain>
        <tissue evidence="2">Leaf</tissue>
    </source>
</reference>
<feature type="compositionally biased region" description="Polar residues" evidence="1">
    <location>
        <begin position="46"/>
        <end position="59"/>
    </location>
</feature>
<feature type="compositionally biased region" description="Polar residues" evidence="1">
    <location>
        <begin position="70"/>
        <end position="79"/>
    </location>
</feature>
<evidence type="ECO:0000256" key="1">
    <source>
        <dbReference type="SAM" id="MobiDB-lite"/>
    </source>
</evidence>
<feature type="compositionally biased region" description="Low complexity" evidence="1">
    <location>
        <begin position="34"/>
        <end position="45"/>
    </location>
</feature>
<gene>
    <name evidence="2" type="ORF">CRG98_021596</name>
</gene>
<protein>
    <submittedName>
        <fullName evidence="2">Uncharacterized protein</fullName>
    </submittedName>
</protein>
<dbReference type="Proteomes" id="UP000233551">
    <property type="component" value="Unassembled WGS sequence"/>
</dbReference>
<evidence type="ECO:0000313" key="2">
    <source>
        <dbReference type="EMBL" id="PKI58016.1"/>
    </source>
</evidence>
<evidence type="ECO:0000313" key="3">
    <source>
        <dbReference type="Proteomes" id="UP000233551"/>
    </source>
</evidence>
<accession>A0A2I0JR99</accession>
<proteinExistence type="predicted"/>
<comment type="caution">
    <text evidence="2">The sequence shown here is derived from an EMBL/GenBank/DDBJ whole genome shotgun (WGS) entry which is preliminary data.</text>
</comment>
<sequence>MALHIIDDYGAPGYFTRVGTPVNSQPVNSPPVRVPSRSVRARPAVQPSNSAHVQRSSPAANDPFGPAAHSGQSGSQRPSSARVPVRHNLPPLPNSPRNPLFTELPHSSQTR</sequence>